<feature type="domain" description="BZIP" evidence="3">
    <location>
        <begin position="213"/>
        <end position="276"/>
    </location>
</feature>
<comment type="similarity">
    <text evidence="1">Belongs to the bZIP family. C/EBP subfamily.</text>
</comment>
<gene>
    <name evidence="4" type="ORF">HHUSO_G34518</name>
</gene>
<feature type="coiled-coil region" evidence="2">
    <location>
        <begin position="245"/>
        <end position="272"/>
    </location>
</feature>
<dbReference type="Gene3D" id="1.20.5.170">
    <property type="match status" value="1"/>
</dbReference>
<proteinExistence type="inferred from homology"/>
<dbReference type="CDD" id="cd14715">
    <property type="entry name" value="bZIP_CEBPE"/>
    <property type="match status" value="1"/>
</dbReference>
<evidence type="ECO:0000313" key="5">
    <source>
        <dbReference type="Proteomes" id="UP001369086"/>
    </source>
</evidence>
<evidence type="ECO:0000259" key="3">
    <source>
        <dbReference type="PROSITE" id="PS50217"/>
    </source>
</evidence>
<evidence type="ECO:0000256" key="1">
    <source>
        <dbReference type="ARBA" id="ARBA00006951"/>
    </source>
</evidence>
<dbReference type="EMBL" id="JAHFZB010000047">
    <property type="protein sequence ID" value="KAK6467828.1"/>
    <property type="molecule type" value="Genomic_DNA"/>
</dbReference>
<keyword evidence="2" id="KW-0175">Coiled coil</keyword>
<dbReference type="PROSITE" id="PS50217">
    <property type="entry name" value="BZIP"/>
    <property type="match status" value="1"/>
</dbReference>
<evidence type="ECO:0000256" key="2">
    <source>
        <dbReference type="SAM" id="Coils"/>
    </source>
</evidence>
<dbReference type="InterPro" id="IPR046347">
    <property type="entry name" value="bZIP_sf"/>
</dbReference>
<accession>A0ABR0Y5J4</accession>
<dbReference type="Pfam" id="PF07716">
    <property type="entry name" value="bZIP_2"/>
    <property type="match status" value="1"/>
</dbReference>
<dbReference type="Proteomes" id="UP001369086">
    <property type="component" value="Unassembled WGS sequence"/>
</dbReference>
<dbReference type="InterPro" id="IPR031106">
    <property type="entry name" value="C/EBP"/>
</dbReference>
<dbReference type="SUPFAM" id="SSF57959">
    <property type="entry name" value="Leucine zipper domain"/>
    <property type="match status" value="1"/>
</dbReference>
<keyword evidence="5" id="KW-1185">Reference proteome</keyword>
<dbReference type="SMART" id="SM00338">
    <property type="entry name" value="BRLZ"/>
    <property type="match status" value="1"/>
</dbReference>
<protein>
    <submittedName>
        <fullName evidence="4">CCAAT/enhancer-binding protein epsilon-like</fullName>
    </submittedName>
</protein>
<dbReference type="PANTHER" id="PTHR23334">
    <property type="entry name" value="CCAAT/ENHANCER BINDING PROTEIN"/>
    <property type="match status" value="1"/>
</dbReference>
<sequence length="292" mass="31964">MSHVDGNGASYFDCDHSVSNSGGGGGCYPAIMRGSPDETECSADLSAFLDPIPSPQSGNPLPQIPDDVLDYPAMKHTFHYRPVPQTHTQPQLLGYNYPGASFQALLPRVGVIVKEEGRGGGSLVAPNRGQAGGYMPQHSLPYQLSHPHCAQMGVSLSTTTAPPSVSSHLRPVKASSMKDGALSPLYPFQHLSLPLPIAIPSSLKHKKVVKKDSLEYRLRRERNNIAVRKSRDKAKRRNLETQKRALDFMAENQRLRERVSRLSQELDTLRNVFRELPPEAQRGIAASALLGD</sequence>
<organism evidence="4 5">
    <name type="scientific">Huso huso</name>
    <name type="common">Beluga</name>
    <name type="synonym">Acipenser huso</name>
    <dbReference type="NCBI Taxonomy" id="61971"/>
    <lineage>
        <taxon>Eukaryota</taxon>
        <taxon>Metazoa</taxon>
        <taxon>Chordata</taxon>
        <taxon>Craniata</taxon>
        <taxon>Vertebrata</taxon>
        <taxon>Euteleostomi</taxon>
        <taxon>Actinopterygii</taxon>
        <taxon>Chondrostei</taxon>
        <taxon>Acipenseriformes</taxon>
        <taxon>Acipenseridae</taxon>
        <taxon>Huso</taxon>
    </lineage>
</organism>
<comment type="caution">
    <text evidence="4">The sequence shown here is derived from an EMBL/GenBank/DDBJ whole genome shotgun (WGS) entry which is preliminary data.</text>
</comment>
<name>A0ABR0Y5J4_HUSHU</name>
<reference evidence="4 5" key="1">
    <citation type="submission" date="2021-05" db="EMBL/GenBank/DDBJ databases">
        <authorList>
            <person name="Zahm M."/>
            <person name="Klopp C."/>
            <person name="Cabau C."/>
            <person name="Kuhl H."/>
            <person name="Suciu R."/>
            <person name="Ciorpac M."/>
            <person name="Holostenco D."/>
            <person name="Gessner J."/>
            <person name="Wuertz S."/>
            <person name="Hohne C."/>
            <person name="Stock M."/>
            <person name="Gislard M."/>
            <person name="Lluch J."/>
            <person name="Milhes M."/>
            <person name="Lampietro C."/>
            <person name="Lopez Roques C."/>
            <person name="Donnadieu C."/>
            <person name="Du K."/>
            <person name="Schartl M."/>
            <person name="Guiguen Y."/>
        </authorList>
    </citation>
    <scope>NUCLEOTIDE SEQUENCE [LARGE SCALE GENOMIC DNA]</scope>
    <source>
        <strain evidence="4">Hh-F2</strain>
        <tissue evidence="4">Blood</tissue>
    </source>
</reference>
<dbReference type="PANTHER" id="PTHR23334:SF27">
    <property type="entry name" value="CCAAT_ENHANCER-BINDING PROTEIN EPSILON"/>
    <property type="match status" value="1"/>
</dbReference>
<evidence type="ECO:0000313" key="4">
    <source>
        <dbReference type="EMBL" id="KAK6467828.1"/>
    </source>
</evidence>
<dbReference type="InterPro" id="IPR004827">
    <property type="entry name" value="bZIP"/>
</dbReference>